<organism evidence="4 5">
    <name type="scientific">Pseudonocardia acidicola</name>
    <dbReference type="NCBI Taxonomy" id="2724939"/>
    <lineage>
        <taxon>Bacteria</taxon>
        <taxon>Bacillati</taxon>
        <taxon>Actinomycetota</taxon>
        <taxon>Actinomycetes</taxon>
        <taxon>Pseudonocardiales</taxon>
        <taxon>Pseudonocardiaceae</taxon>
        <taxon>Pseudonocardia</taxon>
    </lineage>
</organism>
<evidence type="ECO:0000256" key="1">
    <source>
        <dbReference type="ARBA" id="ARBA00022679"/>
    </source>
</evidence>
<keyword evidence="5" id="KW-1185">Reference proteome</keyword>
<evidence type="ECO:0000313" key="4">
    <source>
        <dbReference type="EMBL" id="NMH99538.1"/>
    </source>
</evidence>
<feature type="domain" description="N-acetyltransferase" evidence="3">
    <location>
        <begin position="17"/>
        <end position="170"/>
    </location>
</feature>
<dbReference type="Pfam" id="PF00583">
    <property type="entry name" value="Acetyltransf_1"/>
    <property type="match status" value="1"/>
</dbReference>
<comment type="caution">
    <text evidence="4">The sequence shown here is derived from an EMBL/GenBank/DDBJ whole genome shotgun (WGS) entry which is preliminary data.</text>
</comment>
<sequence length="173" mass="19366">MVPARVIHEGVYVLEVRHVAPFDPLVVPMFAELDHEYRSRYGSAEDVSPEMTRYSLKDFRRPGGGLVLLVDAGAPVAGGAFRRHDDDTAEFKRIWTAAAHRRRGLARRVLVELEGEARRRGYTRVHLATGPRQPEATALYLASGYTPLYEVTLPAEQVGEHAFEKKLPPLPPL</sequence>
<evidence type="ECO:0000256" key="2">
    <source>
        <dbReference type="ARBA" id="ARBA00023315"/>
    </source>
</evidence>
<dbReference type="CDD" id="cd04301">
    <property type="entry name" value="NAT_SF"/>
    <property type="match status" value="1"/>
</dbReference>
<keyword evidence="2" id="KW-0012">Acyltransferase</keyword>
<protein>
    <submittedName>
        <fullName evidence="4">GNAT family N-acetyltransferase</fullName>
    </submittedName>
</protein>
<dbReference type="SUPFAM" id="SSF55729">
    <property type="entry name" value="Acyl-CoA N-acyltransferases (Nat)"/>
    <property type="match status" value="1"/>
</dbReference>
<evidence type="ECO:0000313" key="5">
    <source>
        <dbReference type="Proteomes" id="UP000820669"/>
    </source>
</evidence>
<dbReference type="Proteomes" id="UP000820669">
    <property type="component" value="Unassembled WGS sequence"/>
</dbReference>
<evidence type="ECO:0000259" key="3">
    <source>
        <dbReference type="PROSITE" id="PS51186"/>
    </source>
</evidence>
<dbReference type="Gene3D" id="3.40.630.30">
    <property type="match status" value="1"/>
</dbReference>
<dbReference type="EMBL" id="JAAXLA010000038">
    <property type="protein sequence ID" value="NMH99538.1"/>
    <property type="molecule type" value="Genomic_DNA"/>
</dbReference>
<dbReference type="PANTHER" id="PTHR43877:SF2">
    <property type="entry name" value="AMINOALKYLPHOSPHONATE N-ACETYLTRANSFERASE-RELATED"/>
    <property type="match status" value="1"/>
</dbReference>
<dbReference type="InterPro" id="IPR050832">
    <property type="entry name" value="Bact_Acetyltransf"/>
</dbReference>
<dbReference type="InterPro" id="IPR016181">
    <property type="entry name" value="Acyl_CoA_acyltransferase"/>
</dbReference>
<keyword evidence="1" id="KW-0808">Transferase</keyword>
<dbReference type="InterPro" id="IPR000182">
    <property type="entry name" value="GNAT_dom"/>
</dbReference>
<gene>
    <name evidence="4" type="ORF">HF526_19790</name>
</gene>
<proteinExistence type="predicted"/>
<accession>A0ABX1SHA8</accession>
<dbReference type="PANTHER" id="PTHR43877">
    <property type="entry name" value="AMINOALKYLPHOSPHONATE N-ACETYLTRANSFERASE-RELATED-RELATED"/>
    <property type="match status" value="1"/>
</dbReference>
<dbReference type="PROSITE" id="PS51186">
    <property type="entry name" value="GNAT"/>
    <property type="match status" value="1"/>
</dbReference>
<reference evidence="4 5" key="1">
    <citation type="submission" date="2020-04" db="EMBL/GenBank/DDBJ databases">
        <authorList>
            <person name="Klaysubun C."/>
            <person name="Duangmal K."/>
            <person name="Lipun K."/>
        </authorList>
    </citation>
    <scope>NUCLEOTIDE SEQUENCE [LARGE SCALE GENOMIC DNA]</scope>
    <source>
        <strain evidence="4 5">K10HN5</strain>
    </source>
</reference>
<name>A0ABX1SHA8_9PSEU</name>